<gene>
    <name evidence="2" type="ORF">DRE_01284</name>
</gene>
<reference evidence="2 3" key="1">
    <citation type="submission" date="2013-05" db="EMBL/GenBank/DDBJ databases">
        <title>Drechslerella stenobrocha genome reveals carnivorous origination and mechanical trapping mechanism of predatory fungi.</title>
        <authorList>
            <person name="Liu X."/>
            <person name="Zhang W."/>
            <person name="Liu K."/>
        </authorList>
    </citation>
    <scope>NUCLEOTIDE SEQUENCE [LARGE SCALE GENOMIC DNA]</scope>
    <source>
        <strain evidence="2 3">248</strain>
    </source>
</reference>
<dbReference type="OrthoDB" id="1658288at2759"/>
<keyword evidence="3" id="KW-1185">Reference proteome</keyword>
<keyword evidence="1" id="KW-0472">Membrane</keyword>
<organism evidence="2 3">
    <name type="scientific">Drechslerella stenobrocha 248</name>
    <dbReference type="NCBI Taxonomy" id="1043628"/>
    <lineage>
        <taxon>Eukaryota</taxon>
        <taxon>Fungi</taxon>
        <taxon>Dikarya</taxon>
        <taxon>Ascomycota</taxon>
        <taxon>Pezizomycotina</taxon>
        <taxon>Orbiliomycetes</taxon>
        <taxon>Orbiliales</taxon>
        <taxon>Orbiliaceae</taxon>
        <taxon>Drechslerella</taxon>
    </lineage>
</organism>
<dbReference type="HOGENOM" id="CLU_000288_182_1_1"/>
<evidence type="ECO:0000313" key="3">
    <source>
        <dbReference type="Proteomes" id="UP000024837"/>
    </source>
</evidence>
<dbReference type="EMBL" id="KI966448">
    <property type="protein sequence ID" value="EWC43932.1"/>
    <property type="molecule type" value="Genomic_DNA"/>
</dbReference>
<protein>
    <recommendedName>
        <fullName evidence="4">DUF676 domain-containing protein</fullName>
    </recommendedName>
</protein>
<dbReference type="Proteomes" id="UP000024837">
    <property type="component" value="Unassembled WGS sequence"/>
</dbReference>
<keyword evidence="1" id="KW-0812">Transmembrane</keyword>
<dbReference type="Gene3D" id="3.40.50.1820">
    <property type="entry name" value="alpha/beta hydrolase"/>
    <property type="match status" value="1"/>
</dbReference>
<dbReference type="PANTHER" id="PTHR48182">
    <property type="entry name" value="PROTEIN SERAC1"/>
    <property type="match status" value="1"/>
</dbReference>
<evidence type="ECO:0000256" key="1">
    <source>
        <dbReference type="SAM" id="Phobius"/>
    </source>
</evidence>
<accession>W7HV42</accession>
<dbReference type="AlphaFoldDB" id="W7HV42"/>
<dbReference type="SUPFAM" id="SSF53474">
    <property type="entry name" value="alpha/beta-Hydrolases"/>
    <property type="match status" value="1"/>
</dbReference>
<proteinExistence type="predicted"/>
<dbReference type="InterPro" id="IPR052374">
    <property type="entry name" value="SERAC1"/>
</dbReference>
<name>W7HV42_9PEZI</name>
<keyword evidence="1" id="KW-1133">Transmembrane helix</keyword>
<evidence type="ECO:0000313" key="2">
    <source>
        <dbReference type="EMBL" id="EWC43932.1"/>
    </source>
</evidence>
<dbReference type="InterPro" id="IPR029058">
    <property type="entry name" value="AB_hydrolase_fold"/>
</dbReference>
<feature type="transmembrane region" description="Helical" evidence="1">
    <location>
        <begin position="126"/>
        <end position="144"/>
    </location>
</feature>
<dbReference type="PANTHER" id="PTHR48182:SF3">
    <property type="entry name" value="DUF676 DOMAIN-CONTAINING PROTEIN"/>
    <property type="match status" value="1"/>
</dbReference>
<sequence>MKTAKQSTSTTPYSYGRPIHNRDIGLKILCNPQEANIDIVAIHGIGAHPDDTWCTSAASKGADPGYVNWLSDPRMLPLAVPTARIMRYGYKSRWFGGETIRQDVTTVADRLLVALSLKRDDYENRPLLFIAHGFGGLVVLRALLKDKHFMESKIYQTTVGLVFFGTPFRGADLTQTELIQAAQDEYEDVDSRILRITEPNDEVLLQLVQDFMTVRARSKMAAELVCFYEQVPCDVMALLGKEGKKAIRVGESSGCLDGAQRYSMPRTHFDINKFSDPEEEDYELVKSEILRIVKKAPSLLASGSQSMLGYRTLAQSSSDKNSDIQTKAGSGNACRVIGLRAEVKQLQGSPLNLLELANGFSVPAIPTNTS</sequence>
<evidence type="ECO:0008006" key="4">
    <source>
        <dbReference type="Google" id="ProtNLM"/>
    </source>
</evidence>